<protein>
    <submittedName>
        <fullName evidence="2">Uncharacterized protein</fullName>
    </submittedName>
</protein>
<reference evidence="2" key="1">
    <citation type="submission" date="2023-03" db="EMBL/GenBank/DDBJ databases">
        <title>Complete genome of Cladonia borealis.</title>
        <authorList>
            <person name="Park H."/>
        </authorList>
    </citation>
    <scope>NUCLEOTIDE SEQUENCE</scope>
    <source>
        <strain evidence="2">ANT050790</strain>
    </source>
</reference>
<comment type="caution">
    <text evidence="2">The sequence shown here is derived from an EMBL/GenBank/DDBJ whole genome shotgun (WGS) entry which is preliminary data.</text>
</comment>
<feature type="region of interest" description="Disordered" evidence="1">
    <location>
        <begin position="1"/>
        <end position="205"/>
    </location>
</feature>
<dbReference type="EMBL" id="JAFEKC020000001">
    <property type="protein sequence ID" value="KAK0517034.1"/>
    <property type="molecule type" value="Genomic_DNA"/>
</dbReference>
<feature type="compositionally biased region" description="Polar residues" evidence="1">
    <location>
        <begin position="16"/>
        <end position="30"/>
    </location>
</feature>
<feature type="compositionally biased region" description="Low complexity" evidence="1">
    <location>
        <begin position="31"/>
        <end position="44"/>
    </location>
</feature>
<dbReference type="AlphaFoldDB" id="A0AA39V7T2"/>
<organism evidence="2 3">
    <name type="scientific">Cladonia borealis</name>
    <dbReference type="NCBI Taxonomy" id="184061"/>
    <lineage>
        <taxon>Eukaryota</taxon>
        <taxon>Fungi</taxon>
        <taxon>Dikarya</taxon>
        <taxon>Ascomycota</taxon>
        <taxon>Pezizomycotina</taxon>
        <taxon>Lecanoromycetes</taxon>
        <taxon>OSLEUM clade</taxon>
        <taxon>Lecanoromycetidae</taxon>
        <taxon>Lecanorales</taxon>
        <taxon>Lecanorineae</taxon>
        <taxon>Cladoniaceae</taxon>
        <taxon>Cladonia</taxon>
    </lineage>
</organism>
<proteinExistence type="predicted"/>
<evidence type="ECO:0000313" key="3">
    <source>
        <dbReference type="Proteomes" id="UP001166286"/>
    </source>
</evidence>
<name>A0AA39V7T2_9LECA</name>
<sequence>MAPPPITPSPHRFLKSKQNNSAPKPSSSLRFQHSSTQSSFSQQFAPTPRFNSIFTQNTTKKDATPTTQSSSPLSWRPHGPPQLPVNNKEDIEEPSSDQEDVGETAPNDSLPAYPPPKRRRPNPAETEPITISSDPPSPPSPPTTPLHPTIEDNNGDPEPAPPSHKPTTVQHPPRFVLPLPKPTSDPDTSTIPSRPPLILPPRSPTPPAAALPAFFSPQRRGQKYIPGGMAATVRDWIVEAGQTAHNQRSHKDGAWDARFRVSESVEGVGILLVREWGKEARGWVLAGIGKGEGDVEVGRVVGVREPIWDVEVGEEKWRVAVEWGVVDG</sequence>
<gene>
    <name evidence="2" type="ORF">JMJ35_000189</name>
</gene>
<dbReference type="Proteomes" id="UP001166286">
    <property type="component" value="Unassembled WGS sequence"/>
</dbReference>
<keyword evidence="3" id="KW-1185">Reference proteome</keyword>
<feature type="compositionally biased region" description="Pro residues" evidence="1">
    <location>
        <begin position="193"/>
        <end position="205"/>
    </location>
</feature>
<feature type="compositionally biased region" description="Pro residues" evidence="1">
    <location>
        <begin position="135"/>
        <end position="145"/>
    </location>
</feature>
<feature type="compositionally biased region" description="Acidic residues" evidence="1">
    <location>
        <begin position="90"/>
        <end position="102"/>
    </location>
</feature>
<evidence type="ECO:0000256" key="1">
    <source>
        <dbReference type="SAM" id="MobiDB-lite"/>
    </source>
</evidence>
<evidence type="ECO:0000313" key="2">
    <source>
        <dbReference type="EMBL" id="KAK0517034.1"/>
    </source>
</evidence>
<feature type="compositionally biased region" description="Polar residues" evidence="1">
    <location>
        <begin position="49"/>
        <end position="73"/>
    </location>
</feature>
<accession>A0AA39V7T2</accession>